<comment type="caution">
    <text evidence="2">The sequence shown here is derived from an EMBL/GenBank/DDBJ whole genome shotgun (WGS) entry which is preliminary data.</text>
</comment>
<keyword evidence="3" id="KW-1185">Reference proteome</keyword>
<dbReference type="PANTHER" id="PTHR39339">
    <property type="entry name" value="SLR1444 PROTEIN"/>
    <property type="match status" value="1"/>
</dbReference>
<dbReference type="PROSITE" id="PS51708">
    <property type="entry name" value="CHAD"/>
    <property type="match status" value="1"/>
</dbReference>
<evidence type="ECO:0000313" key="2">
    <source>
        <dbReference type="EMBL" id="MCO6407855.1"/>
    </source>
</evidence>
<dbReference type="PANTHER" id="PTHR39339:SF1">
    <property type="entry name" value="CHAD DOMAIN-CONTAINING PROTEIN"/>
    <property type="match status" value="1"/>
</dbReference>
<organism evidence="2 3">
    <name type="scientific">Hoeflea alexandrii</name>
    <dbReference type="NCBI Taxonomy" id="288436"/>
    <lineage>
        <taxon>Bacteria</taxon>
        <taxon>Pseudomonadati</taxon>
        <taxon>Pseudomonadota</taxon>
        <taxon>Alphaproteobacteria</taxon>
        <taxon>Hyphomicrobiales</taxon>
        <taxon>Rhizobiaceae</taxon>
        <taxon>Hoeflea</taxon>
    </lineage>
</organism>
<dbReference type="Pfam" id="PF05235">
    <property type="entry name" value="CHAD"/>
    <property type="match status" value="1"/>
</dbReference>
<dbReference type="SMART" id="SM00880">
    <property type="entry name" value="CHAD"/>
    <property type="match status" value="1"/>
</dbReference>
<dbReference type="InterPro" id="IPR038186">
    <property type="entry name" value="CHAD_dom_sf"/>
</dbReference>
<name>A0ABT1CQN6_9HYPH</name>
<accession>A0ABT1CQN6</accession>
<reference evidence="2 3" key="1">
    <citation type="submission" date="2020-01" db="EMBL/GenBank/DDBJ databases">
        <title>Genomes of bacteria type strains.</title>
        <authorList>
            <person name="Chen J."/>
            <person name="Zhu S."/>
            <person name="Yang J."/>
        </authorList>
    </citation>
    <scope>NUCLEOTIDE SEQUENCE [LARGE SCALE GENOMIC DNA]</scope>
    <source>
        <strain evidence="2 3">DSM 16655</strain>
    </source>
</reference>
<evidence type="ECO:0000259" key="1">
    <source>
        <dbReference type="PROSITE" id="PS51708"/>
    </source>
</evidence>
<dbReference type="InterPro" id="IPR007899">
    <property type="entry name" value="CHAD_dom"/>
</dbReference>
<feature type="domain" description="CHAD" evidence="1">
    <location>
        <begin position="8"/>
        <end position="294"/>
    </location>
</feature>
<dbReference type="Proteomes" id="UP001320715">
    <property type="component" value="Unassembled WGS sequence"/>
</dbReference>
<dbReference type="EMBL" id="JAAAML010000001">
    <property type="protein sequence ID" value="MCO6407855.1"/>
    <property type="molecule type" value="Genomic_DNA"/>
</dbReference>
<gene>
    <name evidence="2" type="ORF">GTW23_06655</name>
</gene>
<sequence>MSYRIRPGKPLTGEVVRIAQIQYERAIHVLRRQPDGPYQAIHDARKRFKRLRGLFRLVRAAAPDFFARENARLRDMAATLSEVRDATALVEALDHLLASGAAGESRPALKAIRARLAARRDRIATAAVDLDARITAAIAICQDGIGALADLQLPARRKKAIALLAGGTAKNYGKAVSALERAIESGDPEDWHDLRKRIKYHRMHIQLLSLAWPGEMALRARIADIAGEALGDDHDLDALKTLIATDPEAIGSEAEIAVLRACMIARSARLHDQVRDIVKNLLGDSPGALEAHISALWRDAAG</sequence>
<proteinExistence type="predicted"/>
<evidence type="ECO:0000313" key="3">
    <source>
        <dbReference type="Proteomes" id="UP001320715"/>
    </source>
</evidence>
<dbReference type="Gene3D" id="1.40.20.10">
    <property type="entry name" value="CHAD domain"/>
    <property type="match status" value="1"/>
</dbReference>
<protein>
    <submittedName>
        <fullName evidence="2">CHAD domain-containing protein</fullName>
    </submittedName>
</protein>
<dbReference type="RefSeq" id="WP_252915151.1">
    <property type="nucleotide sequence ID" value="NZ_JAAAML010000001.1"/>
</dbReference>